<gene>
    <name evidence="2" type="ORF">L596_019702</name>
</gene>
<accession>A0A4V6A0P5</accession>
<feature type="compositionally biased region" description="Polar residues" evidence="1">
    <location>
        <begin position="74"/>
        <end position="91"/>
    </location>
</feature>
<feature type="compositionally biased region" description="Low complexity" evidence="1">
    <location>
        <begin position="145"/>
        <end position="158"/>
    </location>
</feature>
<sequence length="158" mass="17251">MLLCNRSALKRRDSCPLLPRPGHELVPESPSFEGRRRKATYFFHPTISGSMISEEEAEQIEAEDKLSAVEEVSRTPSPIRASQQPSTSTAFTAKRHSIFMPRKISSDQSSQSTAIENQPGQGPVPSSFVPLPQPQTAKVDAQGKAIPAQTAQPMQAQP</sequence>
<reference evidence="2 3" key="2">
    <citation type="journal article" date="2019" name="G3 (Bethesda)">
        <title>Hybrid Assembly of the Genome of the Entomopathogenic Nematode Steinernema carpocapsae Identifies the X-Chromosome.</title>
        <authorList>
            <person name="Serra L."/>
            <person name="Macchietto M."/>
            <person name="Macias-Munoz A."/>
            <person name="McGill C.J."/>
            <person name="Rodriguez I.M."/>
            <person name="Rodriguez B."/>
            <person name="Murad R."/>
            <person name="Mortazavi A."/>
        </authorList>
    </citation>
    <scope>NUCLEOTIDE SEQUENCE [LARGE SCALE GENOMIC DNA]</scope>
    <source>
        <strain evidence="2 3">ALL</strain>
    </source>
</reference>
<feature type="region of interest" description="Disordered" evidence="1">
    <location>
        <begin position="67"/>
        <end position="158"/>
    </location>
</feature>
<proteinExistence type="predicted"/>
<feature type="compositionally biased region" description="Polar residues" evidence="1">
    <location>
        <begin position="106"/>
        <end position="120"/>
    </location>
</feature>
<keyword evidence="3" id="KW-1185">Reference proteome</keyword>
<comment type="caution">
    <text evidence="2">The sequence shown here is derived from an EMBL/GenBank/DDBJ whole genome shotgun (WGS) entry which is preliminary data.</text>
</comment>
<reference evidence="2 3" key="1">
    <citation type="journal article" date="2015" name="Genome Biol.">
        <title>Comparative genomics of Steinernema reveals deeply conserved gene regulatory networks.</title>
        <authorList>
            <person name="Dillman A.R."/>
            <person name="Macchietto M."/>
            <person name="Porter C.F."/>
            <person name="Rogers A."/>
            <person name="Williams B."/>
            <person name="Antoshechkin I."/>
            <person name="Lee M.M."/>
            <person name="Goodwin Z."/>
            <person name="Lu X."/>
            <person name="Lewis E.E."/>
            <person name="Goodrich-Blair H."/>
            <person name="Stock S.P."/>
            <person name="Adams B.J."/>
            <person name="Sternberg P.W."/>
            <person name="Mortazavi A."/>
        </authorList>
    </citation>
    <scope>NUCLEOTIDE SEQUENCE [LARGE SCALE GENOMIC DNA]</scope>
    <source>
        <strain evidence="2 3">ALL</strain>
    </source>
</reference>
<evidence type="ECO:0000256" key="1">
    <source>
        <dbReference type="SAM" id="MobiDB-lite"/>
    </source>
</evidence>
<evidence type="ECO:0000313" key="3">
    <source>
        <dbReference type="Proteomes" id="UP000298663"/>
    </source>
</evidence>
<dbReference type="OrthoDB" id="10030336at2759"/>
<dbReference type="EMBL" id="AZBU02000006">
    <property type="protein sequence ID" value="TKR72215.1"/>
    <property type="molecule type" value="Genomic_DNA"/>
</dbReference>
<name>A0A4V6A0P5_STECR</name>
<protein>
    <submittedName>
        <fullName evidence="2">Uncharacterized protein</fullName>
    </submittedName>
</protein>
<dbReference type="Proteomes" id="UP000298663">
    <property type="component" value="Unassembled WGS sequence"/>
</dbReference>
<dbReference type="AlphaFoldDB" id="A0A4V6A0P5"/>
<evidence type="ECO:0000313" key="2">
    <source>
        <dbReference type="EMBL" id="TKR72215.1"/>
    </source>
</evidence>
<organism evidence="2 3">
    <name type="scientific">Steinernema carpocapsae</name>
    <name type="common">Entomopathogenic nematode</name>
    <dbReference type="NCBI Taxonomy" id="34508"/>
    <lineage>
        <taxon>Eukaryota</taxon>
        <taxon>Metazoa</taxon>
        <taxon>Ecdysozoa</taxon>
        <taxon>Nematoda</taxon>
        <taxon>Chromadorea</taxon>
        <taxon>Rhabditida</taxon>
        <taxon>Tylenchina</taxon>
        <taxon>Panagrolaimomorpha</taxon>
        <taxon>Strongyloidoidea</taxon>
        <taxon>Steinernematidae</taxon>
        <taxon>Steinernema</taxon>
    </lineage>
</organism>